<accession>A0A375IMR5</accession>
<protein>
    <submittedName>
        <fullName evidence="1">Uncharacterized protein</fullName>
    </submittedName>
</protein>
<evidence type="ECO:0000313" key="1">
    <source>
        <dbReference type="EMBL" id="SPK75983.1"/>
    </source>
</evidence>
<dbReference type="AlphaFoldDB" id="A0A375IMR5"/>
<evidence type="ECO:0000313" key="2">
    <source>
        <dbReference type="Proteomes" id="UP000255505"/>
    </source>
</evidence>
<name>A0A375IMR5_9BURK</name>
<geneLocation type="plasmid" evidence="1">
    <name>II</name>
</geneLocation>
<dbReference type="Proteomes" id="UP000255505">
    <property type="component" value="Plasmid II"/>
</dbReference>
<reference evidence="1 2" key="1">
    <citation type="submission" date="2018-01" db="EMBL/GenBank/DDBJ databases">
        <authorList>
            <person name="Gaut B.S."/>
            <person name="Morton B.R."/>
            <person name="Clegg M.T."/>
            <person name="Duvall M.R."/>
        </authorList>
    </citation>
    <scope>NUCLEOTIDE SEQUENCE [LARGE SCALE GENOMIC DNA]</scope>
    <source>
        <strain evidence="1">Cupriavidus taiwanensis LMG 19425</strain>
        <plasmid evidence="2">Plasmid ii</plasmid>
    </source>
</reference>
<organism evidence="1 2">
    <name type="scientific">Cupriavidus taiwanensis</name>
    <dbReference type="NCBI Taxonomy" id="164546"/>
    <lineage>
        <taxon>Bacteria</taxon>
        <taxon>Pseudomonadati</taxon>
        <taxon>Pseudomonadota</taxon>
        <taxon>Betaproteobacteria</taxon>
        <taxon>Burkholderiales</taxon>
        <taxon>Burkholderiaceae</taxon>
        <taxon>Cupriavidus</taxon>
    </lineage>
</organism>
<gene>
    <name evidence="1" type="ORF">CT19425_MP70143</name>
</gene>
<proteinExistence type="predicted"/>
<sequence>MPKGCEPATKLGDIASFAMRGGGACTSSGISEGAVAKCHAEKANWHLREGSAPKSELDVEQPRLRGVVSHAGAWLTLFGYASSCKLCQAERKSLQDVW</sequence>
<dbReference type="EMBL" id="LT991977">
    <property type="protein sequence ID" value="SPK75983.1"/>
    <property type="molecule type" value="Genomic_DNA"/>
</dbReference>
<keyword evidence="1" id="KW-0614">Plasmid</keyword>